<evidence type="ECO:0000313" key="3">
    <source>
        <dbReference type="Proteomes" id="UP001174936"/>
    </source>
</evidence>
<comment type="caution">
    <text evidence="2">The sequence shown here is derived from an EMBL/GenBank/DDBJ whole genome shotgun (WGS) entry which is preliminary data.</text>
</comment>
<sequence>MGVNQSRPECSVSPCLNQVIGTDFLHAQSQHTYCTHYFGTVHTSETVTAYVTGTETVTVSATPSSSVASSSSAPPPVAPVTVVPKDRRKRAVKKRGGCNHHPSSTSSTPAPSSTLSSIVSSISLSSAPSSSAPSSISSLAPSSALSSVSSLASSSIVTQFFSPWASECSDAAEYESACGCIYASDTTTWISVESTIEVVTVTVTEVESSVVPSSSTSYEAPDPTP</sequence>
<organism evidence="2 3">
    <name type="scientific">Cercophora newfieldiana</name>
    <dbReference type="NCBI Taxonomy" id="92897"/>
    <lineage>
        <taxon>Eukaryota</taxon>
        <taxon>Fungi</taxon>
        <taxon>Dikarya</taxon>
        <taxon>Ascomycota</taxon>
        <taxon>Pezizomycotina</taxon>
        <taxon>Sordariomycetes</taxon>
        <taxon>Sordariomycetidae</taxon>
        <taxon>Sordariales</taxon>
        <taxon>Lasiosphaeriaceae</taxon>
        <taxon>Cercophora</taxon>
    </lineage>
</organism>
<dbReference type="Proteomes" id="UP001174936">
    <property type="component" value="Unassembled WGS sequence"/>
</dbReference>
<feature type="compositionally biased region" description="Basic residues" evidence="1">
    <location>
        <begin position="86"/>
        <end position="98"/>
    </location>
</feature>
<protein>
    <submittedName>
        <fullName evidence="2">Uncharacterized protein</fullName>
    </submittedName>
</protein>
<accession>A0AA40CQH2</accession>
<evidence type="ECO:0000256" key="1">
    <source>
        <dbReference type="SAM" id="MobiDB-lite"/>
    </source>
</evidence>
<feature type="region of interest" description="Disordered" evidence="1">
    <location>
        <begin position="64"/>
        <end position="113"/>
    </location>
</feature>
<reference evidence="2" key="1">
    <citation type="submission" date="2023-06" db="EMBL/GenBank/DDBJ databases">
        <title>Genome-scale phylogeny and comparative genomics of the fungal order Sordariales.</title>
        <authorList>
            <consortium name="Lawrence Berkeley National Laboratory"/>
            <person name="Hensen N."/>
            <person name="Bonometti L."/>
            <person name="Westerberg I."/>
            <person name="Brannstrom I.O."/>
            <person name="Guillou S."/>
            <person name="Cros-Aarteil S."/>
            <person name="Calhoun S."/>
            <person name="Haridas S."/>
            <person name="Kuo A."/>
            <person name="Mondo S."/>
            <person name="Pangilinan J."/>
            <person name="Riley R."/>
            <person name="Labutti K."/>
            <person name="Andreopoulos B."/>
            <person name="Lipzen A."/>
            <person name="Chen C."/>
            <person name="Yanf M."/>
            <person name="Daum C."/>
            <person name="Ng V."/>
            <person name="Clum A."/>
            <person name="Steindorff A."/>
            <person name="Ohm R."/>
            <person name="Martin F."/>
            <person name="Silar P."/>
            <person name="Natvig D."/>
            <person name="Lalanne C."/>
            <person name="Gautier V."/>
            <person name="Ament-Velasquez S.L."/>
            <person name="Kruys A."/>
            <person name="Hutchinson M.I."/>
            <person name="Powell A.J."/>
            <person name="Barry K."/>
            <person name="Miller A.N."/>
            <person name="Grigoriev I.V."/>
            <person name="Debuchy R."/>
            <person name="Gladieux P."/>
            <person name="Thoren M.H."/>
            <person name="Johannesson H."/>
        </authorList>
    </citation>
    <scope>NUCLEOTIDE SEQUENCE</scope>
    <source>
        <strain evidence="2">SMH2532-1</strain>
    </source>
</reference>
<name>A0AA40CQH2_9PEZI</name>
<dbReference type="EMBL" id="JAULSV010000004">
    <property type="protein sequence ID" value="KAK0646927.1"/>
    <property type="molecule type" value="Genomic_DNA"/>
</dbReference>
<feature type="compositionally biased region" description="Low complexity" evidence="1">
    <location>
        <begin position="102"/>
        <end position="113"/>
    </location>
</feature>
<evidence type="ECO:0000313" key="2">
    <source>
        <dbReference type="EMBL" id="KAK0646927.1"/>
    </source>
</evidence>
<proteinExistence type="predicted"/>
<dbReference type="AlphaFoldDB" id="A0AA40CQH2"/>
<gene>
    <name evidence="2" type="ORF">B0T16DRAFT_171042</name>
</gene>
<keyword evidence="3" id="KW-1185">Reference proteome</keyword>